<name>A0A1W1D0X1_9ZZZZ</name>
<evidence type="ECO:0000259" key="1">
    <source>
        <dbReference type="Pfam" id="PF18863"/>
    </source>
</evidence>
<dbReference type="AlphaFoldDB" id="A0A1W1D0X1"/>
<protein>
    <recommendedName>
        <fullName evidence="1">HEPN AbiJ-N-terminal domain-containing protein</fullName>
    </recommendedName>
</protein>
<dbReference type="InterPro" id="IPR049503">
    <property type="entry name" value="AbiJ_NTD4"/>
</dbReference>
<reference evidence="2" key="1">
    <citation type="submission" date="2016-10" db="EMBL/GenBank/DDBJ databases">
        <authorList>
            <person name="de Groot N.N."/>
        </authorList>
    </citation>
    <scope>NUCLEOTIDE SEQUENCE</scope>
</reference>
<dbReference type="EMBL" id="FPHM01000306">
    <property type="protein sequence ID" value="SFV71760.1"/>
    <property type="molecule type" value="Genomic_DNA"/>
</dbReference>
<sequence>MRKRFSERYGFVKVRDRFQIESMDKALKSRLWNRLKKYYINSIKKSWCEDFGTSNIIEKADSIFFREIYDKFFKFSEISYCMDIISDEIESIFFSMKWYEVYDFIEYISEIYHKLDLNIQFRKEVNEILREEMSGYRFVNNYIAPIIDEIEIKEVEEALDCKYTPVKQHLSNALELLSDRENPNYQNSIKESITAVESVAKIITVKETDLANCLKVMDIDLNKQFKTSMTNLYGWTCKEDGIRHGHTGEELKTSFEEAKYMLVSCSAFVNYLIAKNKDNS</sequence>
<evidence type="ECO:0000313" key="2">
    <source>
        <dbReference type="EMBL" id="SFV71760.1"/>
    </source>
</evidence>
<proteinExistence type="predicted"/>
<gene>
    <name evidence="2" type="ORF">MNB_SV-13-1704</name>
</gene>
<accession>A0A1W1D0X1</accession>
<organism evidence="2">
    <name type="scientific">hydrothermal vent metagenome</name>
    <dbReference type="NCBI Taxonomy" id="652676"/>
    <lineage>
        <taxon>unclassified sequences</taxon>
        <taxon>metagenomes</taxon>
        <taxon>ecological metagenomes</taxon>
    </lineage>
</organism>
<feature type="domain" description="HEPN AbiJ-N-terminal" evidence="1">
    <location>
        <begin position="4"/>
        <end position="159"/>
    </location>
</feature>
<dbReference type="Pfam" id="PF18863">
    <property type="entry name" value="AbiJ_NTD4"/>
    <property type="match status" value="1"/>
</dbReference>